<accession>A0A1M5ACC0</accession>
<reference evidence="1 2" key="1">
    <citation type="submission" date="2016-11" db="EMBL/GenBank/DDBJ databases">
        <authorList>
            <person name="Jaros S."/>
            <person name="Januszkiewicz K."/>
            <person name="Wedrychowicz H."/>
        </authorList>
    </citation>
    <scope>NUCLEOTIDE SEQUENCE [LARGE SCALE GENOMIC DNA]</scope>
    <source>
        <strain evidence="1 2">DSM 26883</strain>
    </source>
</reference>
<sequence length="148" mass="17423">MMKKINIISMFIFVLFLVSCDKDDKVDNKIDLKFPDLKYTVWEGTKNHVYFDDTKVTDDVYILFLSESRGNSIVSGKTSSQQRDFEYVINDRLLTIEGQTVNFTNHFLNGDWLLTEMGVNRMVLVKDLHNRRDKYILELRKNNSVDNQ</sequence>
<dbReference type="Proteomes" id="UP000184436">
    <property type="component" value="Unassembled WGS sequence"/>
</dbReference>
<protein>
    <recommendedName>
        <fullName evidence="3">Lipocalin-like domain-containing protein</fullName>
    </recommendedName>
</protein>
<dbReference type="EMBL" id="FQVD01000015">
    <property type="protein sequence ID" value="SHF27938.1"/>
    <property type="molecule type" value="Genomic_DNA"/>
</dbReference>
<keyword evidence="2" id="KW-1185">Reference proteome</keyword>
<dbReference type="OrthoDB" id="1100343at2"/>
<dbReference type="AlphaFoldDB" id="A0A1M5ACC0"/>
<evidence type="ECO:0000313" key="1">
    <source>
        <dbReference type="EMBL" id="SHF27938.1"/>
    </source>
</evidence>
<dbReference type="PROSITE" id="PS51257">
    <property type="entry name" value="PROKAR_LIPOPROTEIN"/>
    <property type="match status" value="1"/>
</dbReference>
<gene>
    <name evidence="1" type="ORF">SAMN05444349_11510</name>
</gene>
<evidence type="ECO:0008006" key="3">
    <source>
        <dbReference type="Google" id="ProtNLM"/>
    </source>
</evidence>
<name>A0A1M5ACC0_9BACE</name>
<dbReference type="RefSeq" id="WP_025074810.1">
    <property type="nucleotide sequence ID" value="NZ_FQVD01000015.1"/>
</dbReference>
<organism evidence="1 2">
    <name type="scientific">Bacteroides faecichinchillae</name>
    <dbReference type="NCBI Taxonomy" id="871325"/>
    <lineage>
        <taxon>Bacteria</taxon>
        <taxon>Pseudomonadati</taxon>
        <taxon>Bacteroidota</taxon>
        <taxon>Bacteroidia</taxon>
        <taxon>Bacteroidales</taxon>
        <taxon>Bacteroidaceae</taxon>
        <taxon>Bacteroides</taxon>
    </lineage>
</organism>
<proteinExistence type="predicted"/>
<dbReference type="STRING" id="871325.SAMN05444349_11510"/>
<evidence type="ECO:0000313" key="2">
    <source>
        <dbReference type="Proteomes" id="UP000184436"/>
    </source>
</evidence>